<feature type="region of interest" description="Disordered" evidence="2">
    <location>
        <begin position="51"/>
        <end position="79"/>
    </location>
</feature>
<dbReference type="InterPro" id="IPR008258">
    <property type="entry name" value="Transglycosylase_SLT_dom_1"/>
</dbReference>
<organism evidence="4 5">
    <name type="scientific">Desulfomicrobium norvegicum (strain DSM 1741 / NCIMB 8310)</name>
    <name type="common">Desulfovibrio baculatus (strain Norway 4)</name>
    <name type="synonym">Desulfovibrio desulfuricans (strain Norway 4)</name>
    <dbReference type="NCBI Taxonomy" id="52561"/>
    <lineage>
        <taxon>Bacteria</taxon>
        <taxon>Pseudomonadati</taxon>
        <taxon>Thermodesulfobacteriota</taxon>
        <taxon>Desulfovibrionia</taxon>
        <taxon>Desulfovibrionales</taxon>
        <taxon>Desulfomicrobiaceae</taxon>
        <taxon>Desulfomicrobium</taxon>
    </lineage>
</organism>
<dbReference type="PANTHER" id="PTHR33734">
    <property type="entry name" value="LYSM DOMAIN-CONTAINING GPI-ANCHORED PROTEIN 2"/>
    <property type="match status" value="1"/>
</dbReference>
<evidence type="ECO:0000256" key="1">
    <source>
        <dbReference type="ARBA" id="ARBA00007734"/>
    </source>
</evidence>
<reference evidence="4 5" key="1">
    <citation type="submission" date="2016-10" db="EMBL/GenBank/DDBJ databases">
        <authorList>
            <person name="Varghese N."/>
            <person name="Submissions S."/>
        </authorList>
    </citation>
    <scope>NUCLEOTIDE SEQUENCE [LARGE SCALE GENOMIC DNA]</scope>
    <source>
        <strain evidence="4 5">DSM 1741</strain>
    </source>
</reference>
<dbReference type="Pfam" id="PF01464">
    <property type="entry name" value="SLT"/>
    <property type="match status" value="1"/>
</dbReference>
<dbReference type="Pfam" id="PF01476">
    <property type="entry name" value="LysM"/>
    <property type="match status" value="3"/>
</dbReference>
<evidence type="ECO:0000256" key="2">
    <source>
        <dbReference type="SAM" id="MobiDB-lite"/>
    </source>
</evidence>
<dbReference type="SUPFAM" id="SSF54106">
    <property type="entry name" value="LysM domain"/>
    <property type="match status" value="3"/>
</dbReference>
<dbReference type="Gene3D" id="1.10.530.10">
    <property type="match status" value="1"/>
</dbReference>
<dbReference type="OrthoDB" id="9815002at2"/>
<feature type="domain" description="LysM" evidence="3">
    <location>
        <begin position="452"/>
        <end position="496"/>
    </location>
</feature>
<dbReference type="InterPro" id="IPR018392">
    <property type="entry name" value="LysM"/>
</dbReference>
<dbReference type="InterPro" id="IPR023346">
    <property type="entry name" value="Lysozyme-like_dom_sf"/>
</dbReference>
<evidence type="ECO:0000259" key="3">
    <source>
        <dbReference type="PROSITE" id="PS51782"/>
    </source>
</evidence>
<dbReference type="SUPFAM" id="SSF53955">
    <property type="entry name" value="Lysozyme-like"/>
    <property type="match status" value="1"/>
</dbReference>
<evidence type="ECO:0000313" key="4">
    <source>
        <dbReference type="EMBL" id="SFL55755.1"/>
    </source>
</evidence>
<comment type="caution">
    <text evidence="4">The sequence shown here is derived from an EMBL/GenBank/DDBJ whole genome shotgun (WGS) entry which is preliminary data.</text>
</comment>
<dbReference type="InterPro" id="IPR000189">
    <property type="entry name" value="Transglyc_AS"/>
</dbReference>
<dbReference type="PROSITE" id="PS00922">
    <property type="entry name" value="TRANSGLYCOSYLASE"/>
    <property type="match status" value="1"/>
</dbReference>
<keyword evidence="5" id="KW-1185">Reference proteome</keyword>
<dbReference type="EMBL" id="FOTO01000003">
    <property type="protein sequence ID" value="SFL55755.1"/>
    <property type="molecule type" value="Genomic_DNA"/>
</dbReference>
<dbReference type="Gene3D" id="3.10.350.10">
    <property type="entry name" value="LysM domain"/>
    <property type="match status" value="3"/>
</dbReference>
<dbReference type="GO" id="GO:0000270">
    <property type="term" value="P:peptidoglycan metabolic process"/>
    <property type="evidence" value="ECO:0007669"/>
    <property type="project" value="InterPro"/>
</dbReference>
<dbReference type="Proteomes" id="UP000199581">
    <property type="component" value="Unassembled WGS sequence"/>
</dbReference>
<name>A0A8G2C1W3_DESNO</name>
<evidence type="ECO:0000313" key="5">
    <source>
        <dbReference type="Proteomes" id="UP000199581"/>
    </source>
</evidence>
<protein>
    <submittedName>
        <fullName evidence="4">Membrane-bound lytic murein transglycosylase D</fullName>
    </submittedName>
</protein>
<dbReference type="PROSITE" id="PS51782">
    <property type="entry name" value="LYSM"/>
    <property type="match status" value="3"/>
</dbReference>
<dbReference type="CDD" id="cd16894">
    <property type="entry name" value="MltD-like"/>
    <property type="match status" value="1"/>
</dbReference>
<gene>
    <name evidence="4" type="ORF">SAMN05421830_103265</name>
</gene>
<dbReference type="CDD" id="cd00118">
    <property type="entry name" value="LysM"/>
    <property type="match status" value="3"/>
</dbReference>
<dbReference type="PANTHER" id="PTHR33734:SF22">
    <property type="entry name" value="MEMBRANE-BOUND LYTIC MUREIN TRANSGLYCOSYLASE D"/>
    <property type="match status" value="1"/>
</dbReference>
<accession>A0A8G2C1W3</accession>
<dbReference type="InterPro" id="IPR036779">
    <property type="entry name" value="LysM_dom_sf"/>
</dbReference>
<feature type="domain" description="LysM" evidence="3">
    <location>
        <begin position="385"/>
        <end position="429"/>
    </location>
</feature>
<dbReference type="GO" id="GO:0016020">
    <property type="term" value="C:membrane"/>
    <property type="evidence" value="ECO:0007669"/>
    <property type="project" value="InterPro"/>
</dbReference>
<sequence length="565" mass="62587">MLDLARPFCSGQWPTCDQEIVLTFHIRGVLLLIMLVLAGCMPVKKAQGPFPDGSGMASQNAENMPPQDAAVKEGAPEACGPVDNVDPLDVLPDGEELPDAESLSAEEQKILDTQISFHIGLDTEENEDVQRYFHYYTHVQRGTMTGWLKRAQLYLPHIRERFLAEGLPEDLIYLPFAESGFNPFAQSHAGACGVWQFMPRTAINYGLTVDKWVDERRDPHKSTEAAIAYLKKLYGDFGDWSLALAAYNAGEGAIGRALKKTGTEDFFSLCEASEDLKKETKLYVPKFLALVKVARNLEKLGFEPLDMEKRSAAPVMLKVKPETDLLALSQSVGMDWKSFRELNPSFRKQEAPPGRSVKVAVPGHLVAKAQDFLKRPVTARQVRYASHRVKPGDTWWGISRKYNVSVAVLQQVNDVSRTKALKVGQALRIPGQGPASDSDSVADARKWASKRANYLVREGDTLWSIAKQFKTDPASLSKANGIQRSAVLRVGQKLYVPDAGSAEVKIAKASADAVRTRLVNYKVRPGDSLWGIAKRFGVTPSDLLAWNNLAKNGHIRPGDRLKVYR</sequence>
<proteinExistence type="inferred from homology"/>
<feature type="domain" description="LysM" evidence="3">
    <location>
        <begin position="519"/>
        <end position="563"/>
    </location>
</feature>
<dbReference type="GO" id="GO:0008932">
    <property type="term" value="F:lytic endotransglycosylase activity"/>
    <property type="evidence" value="ECO:0007669"/>
    <property type="project" value="TreeGrafter"/>
</dbReference>
<dbReference type="SMART" id="SM00257">
    <property type="entry name" value="LysM"/>
    <property type="match status" value="3"/>
</dbReference>
<comment type="similarity">
    <text evidence="1">Belongs to the transglycosylase Slt family.</text>
</comment>
<dbReference type="AlphaFoldDB" id="A0A8G2C1W3"/>